<keyword evidence="3" id="KW-1185">Reference proteome</keyword>
<gene>
    <name evidence="2" type="ORF">GJW-30_1_03070</name>
</gene>
<protein>
    <recommendedName>
        <fullName evidence="4">DUF2842 domain-containing protein</fullName>
    </recommendedName>
</protein>
<accession>A0A0S3PX62</accession>
<reference evidence="2 3" key="1">
    <citation type="submission" date="2015-08" db="EMBL/GenBank/DDBJ databases">
        <title>Investigation of the bacterial diversity of lava forest soil.</title>
        <authorList>
            <person name="Lee J.S."/>
        </authorList>
    </citation>
    <scope>NUCLEOTIDE SEQUENCE [LARGE SCALE GENOMIC DNA]</scope>
    <source>
        <strain evidence="2 3">GJW-30</strain>
    </source>
</reference>
<dbReference type="KEGG" id="vgo:GJW-30_1_03070"/>
<dbReference type="AlphaFoldDB" id="A0A0S3PX62"/>
<keyword evidence="1" id="KW-1133">Transmembrane helix</keyword>
<dbReference type="EMBL" id="AP014946">
    <property type="protein sequence ID" value="BAT60525.1"/>
    <property type="molecule type" value="Genomic_DNA"/>
</dbReference>
<dbReference type="Pfam" id="PF11003">
    <property type="entry name" value="DUF2842"/>
    <property type="match status" value="1"/>
</dbReference>
<evidence type="ECO:0000313" key="2">
    <source>
        <dbReference type="EMBL" id="BAT60525.1"/>
    </source>
</evidence>
<organism evidence="2 3">
    <name type="scientific">Variibacter gotjawalensis</name>
    <dbReference type="NCBI Taxonomy" id="1333996"/>
    <lineage>
        <taxon>Bacteria</taxon>
        <taxon>Pseudomonadati</taxon>
        <taxon>Pseudomonadota</taxon>
        <taxon>Alphaproteobacteria</taxon>
        <taxon>Hyphomicrobiales</taxon>
        <taxon>Nitrobacteraceae</taxon>
        <taxon>Variibacter</taxon>
    </lineage>
</organism>
<evidence type="ECO:0000313" key="3">
    <source>
        <dbReference type="Proteomes" id="UP000236884"/>
    </source>
</evidence>
<feature type="transmembrane region" description="Helical" evidence="1">
    <location>
        <begin position="42"/>
        <end position="60"/>
    </location>
</feature>
<dbReference type="InterPro" id="IPR021265">
    <property type="entry name" value="DUF2842"/>
</dbReference>
<sequence>MTIRVRKFIGMFLLLGLIVIWAFLAMGLAVTILPQVSKGWSMVYYAVVGMGWVLPAMPIVKWMQRPDPENAP</sequence>
<feature type="transmembrane region" description="Helical" evidence="1">
    <location>
        <begin position="12"/>
        <end position="36"/>
    </location>
</feature>
<proteinExistence type="predicted"/>
<dbReference type="Proteomes" id="UP000236884">
    <property type="component" value="Chromosome"/>
</dbReference>
<keyword evidence="1" id="KW-0472">Membrane</keyword>
<name>A0A0S3PX62_9BRAD</name>
<dbReference type="OrthoDB" id="7510023at2"/>
<keyword evidence="1" id="KW-0812">Transmembrane</keyword>
<evidence type="ECO:0000256" key="1">
    <source>
        <dbReference type="SAM" id="Phobius"/>
    </source>
</evidence>
<dbReference type="RefSeq" id="WP_096356804.1">
    <property type="nucleotide sequence ID" value="NZ_AP014946.1"/>
</dbReference>
<evidence type="ECO:0008006" key="4">
    <source>
        <dbReference type="Google" id="ProtNLM"/>
    </source>
</evidence>